<organism evidence="7 8">
    <name type="scientific">Saccharothrix texasensis</name>
    <dbReference type="NCBI Taxonomy" id="103734"/>
    <lineage>
        <taxon>Bacteria</taxon>
        <taxon>Bacillati</taxon>
        <taxon>Actinomycetota</taxon>
        <taxon>Actinomycetes</taxon>
        <taxon>Pseudonocardiales</taxon>
        <taxon>Pseudonocardiaceae</taxon>
        <taxon>Saccharothrix</taxon>
    </lineage>
</organism>
<dbReference type="PANTHER" id="PTHR30086:SF20">
    <property type="entry name" value="ARGININE EXPORTER PROTEIN ARGO-RELATED"/>
    <property type="match status" value="1"/>
</dbReference>
<comment type="caution">
    <text evidence="7">The sequence shown here is derived from an EMBL/GenBank/DDBJ whole genome shotgun (WGS) entry which is preliminary data.</text>
</comment>
<evidence type="ECO:0000256" key="4">
    <source>
        <dbReference type="ARBA" id="ARBA00022989"/>
    </source>
</evidence>
<evidence type="ECO:0000313" key="8">
    <source>
        <dbReference type="Proteomes" id="UP000268727"/>
    </source>
</evidence>
<dbReference type="GO" id="GO:0015171">
    <property type="term" value="F:amino acid transmembrane transporter activity"/>
    <property type="evidence" value="ECO:0007669"/>
    <property type="project" value="TreeGrafter"/>
</dbReference>
<evidence type="ECO:0000256" key="1">
    <source>
        <dbReference type="ARBA" id="ARBA00004651"/>
    </source>
</evidence>
<keyword evidence="4 6" id="KW-1133">Transmembrane helix</keyword>
<comment type="subcellular location">
    <subcellularLocation>
        <location evidence="1">Cell membrane</location>
        <topology evidence="1">Multi-pass membrane protein</topology>
    </subcellularLocation>
</comment>
<dbReference type="GO" id="GO:0005886">
    <property type="term" value="C:plasma membrane"/>
    <property type="evidence" value="ECO:0007669"/>
    <property type="project" value="UniProtKB-SubCell"/>
</dbReference>
<feature type="transmembrane region" description="Helical" evidence="6">
    <location>
        <begin position="152"/>
        <end position="178"/>
    </location>
</feature>
<name>A0A3N1GZ60_9PSEU</name>
<keyword evidence="5 6" id="KW-0472">Membrane</keyword>
<feature type="transmembrane region" description="Helical" evidence="6">
    <location>
        <begin position="39"/>
        <end position="61"/>
    </location>
</feature>
<keyword evidence="2" id="KW-1003">Cell membrane</keyword>
<keyword evidence="3 6" id="KW-0812">Transmembrane</keyword>
<feature type="transmembrane region" description="Helical" evidence="6">
    <location>
        <begin position="73"/>
        <end position="93"/>
    </location>
</feature>
<sequence length="209" mass="21745">MTSGLLSYLGLCLLITVTPGLDTAVVVRNALRGGTRAGLWTAVGCAAGLFVHAFVVAIGLAGLLLRSQFAFDVVRWGGAVFLVLLGLRSLWVARRPVAPAPGPEQEGGRWGRHAPVVQGLMTNLTNPKATLFFLAALPQFVPVDESGRAVPVAVGLAVIAVLFSLAGLGLVAVGLGRARRWLDSPRARQAQEALLGATLVALGVRVALE</sequence>
<evidence type="ECO:0000256" key="6">
    <source>
        <dbReference type="SAM" id="Phobius"/>
    </source>
</evidence>
<evidence type="ECO:0000256" key="3">
    <source>
        <dbReference type="ARBA" id="ARBA00022692"/>
    </source>
</evidence>
<accession>A0A3N1GZ60</accession>
<dbReference type="RefSeq" id="WP_123741648.1">
    <property type="nucleotide sequence ID" value="NZ_RJKM01000001.1"/>
</dbReference>
<dbReference type="AlphaFoldDB" id="A0A3N1GZ60"/>
<dbReference type="Proteomes" id="UP000268727">
    <property type="component" value="Unassembled WGS sequence"/>
</dbReference>
<dbReference type="EMBL" id="RJKM01000001">
    <property type="protein sequence ID" value="ROP35517.1"/>
    <property type="molecule type" value="Genomic_DNA"/>
</dbReference>
<proteinExistence type="predicted"/>
<keyword evidence="8" id="KW-1185">Reference proteome</keyword>
<protein>
    <submittedName>
        <fullName evidence="7">Threonine/homoserine/homoserine lactone efflux protein</fullName>
    </submittedName>
</protein>
<reference evidence="7 8" key="1">
    <citation type="submission" date="2018-11" db="EMBL/GenBank/DDBJ databases">
        <title>Sequencing the genomes of 1000 actinobacteria strains.</title>
        <authorList>
            <person name="Klenk H.-P."/>
        </authorList>
    </citation>
    <scope>NUCLEOTIDE SEQUENCE [LARGE SCALE GENOMIC DNA]</scope>
    <source>
        <strain evidence="7 8">DSM 44231</strain>
    </source>
</reference>
<evidence type="ECO:0000313" key="7">
    <source>
        <dbReference type="EMBL" id="ROP35517.1"/>
    </source>
</evidence>
<gene>
    <name evidence="7" type="ORF">EDD40_0748</name>
</gene>
<dbReference type="InterPro" id="IPR001123">
    <property type="entry name" value="LeuE-type"/>
</dbReference>
<evidence type="ECO:0000256" key="2">
    <source>
        <dbReference type="ARBA" id="ARBA00022475"/>
    </source>
</evidence>
<dbReference type="PANTHER" id="PTHR30086">
    <property type="entry name" value="ARGININE EXPORTER PROTEIN ARGO"/>
    <property type="match status" value="1"/>
</dbReference>
<dbReference type="Pfam" id="PF01810">
    <property type="entry name" value="LysE"/>
    <property type="match status" value="1"/>
</dbReference>
<evidence type="ECO:0000256" key="5">
    <source>
        <dbReference type="ARBA" id="ARBA00023136"/>
    </source>
</evidence>
<dbReference type="PIRSF" id="PIRSF006324">
    <property type="entry name" value="LeuE"/>
    <property type="match status" value="1"/>
</dbReference>
<dbReference type="OrthoDB" id="3175972at2"/>